<evidence type="ECO:0008006" key="4">
    <source>
        <dbReference type="Google" id="ProtNLM"/>
    </source>
</evidence>
<dbReference type="Proteomes" id="UP000325785">
    <property type="component" value="Chromosome"/>
</dbReference>
<reference evidence="2 3" key="1">
    <citation type="submission" date="2018-08" db="EMBL/GenBank/DDBJ databases">
        <title>Genetic Globetrotter - A new plasmid hitch-hiking vast phylogenetic and geographic distances.</title>
        <authorList>
            <person name="Vollmers J."/>
            <person name="Petersen J."/>
        </authorList>
    </citation>
    <scope>NUCLEOTIDE SEQUENCE [LARGE SCALE GENOMIC DNA]</scope>
    <source>
        <strain evidence="2 3">DSM 26383</strain>
    </source>
</reference>
<feature type="chain" id="PRO_5024888991" description="Lipoprotein" evidence="1">
    <location>
        <begin position="24"/>
        <end position="256"/>
    </location>
</feature>
<feature type="signal peptide" evidence="1">
    <location>
        <begin position="1"/>
        <end position="23"/>
    </location>
</feature>
<proteinExistence type="predicted"/>
<organism evidence="2 3">
    <name type="scientific">Roseovarius indicus</name>
    <dbReference type="NCBI Taxonomy" id="540747"/>
    <lineage>
        <taxon>Bacteria</taxon>
        <taxon>Pseudomonadati</taxon>
        <taxon>Pseudomonadota</taxon>
        <taxon>Alphaproteobacteria</taxon>
        <taxon>Rhodobacterales</taxon>
        <taxon>Roseobacteraceae</taxon>
        <taxon>Roseovarius</taxon>
    </lineage>
</organism>
<keyword evidence="1" id="KW-0732">Signal</keyword>
<evidence type="ECO:0000256" key="1">
    <source>
        <dbReference type="SAM" id="SignalP"/>
    </source>
</evidence>
<dbReference type="EMBL" id="CP031598">
    <property type="protein sequence ID" value="QEW26485.1"/>
    <property type="molecule type" value="Genomic_DNA"/>
</dbReference>
<sequence precursor="true">MLSTVRRFAAVPLILLAAGCVEAPNDVRAPVTSASFSEDVTTNALAPGSAATNGTIREVETAYGTRQVRTVPPPKLFDQAFRDASAQKHAADIEKLRQAFMNLGPGVDPEEAARAARVVYTYVDQLVVEYQIEDSSPLAHNTKVNFGQKPRGLCWHWAHDLDIRLQMERFKTLEIHRAIANYNNIRLEHSSTILGRRGDSMYDSIVLDPWRNAGDLYWDIVREDTRYNWTPRQEVFAYKRARKQREAKKAELDSVN</sequence>
<dbReference type="OrthoDB" id="5339359at2"/>
<protein>
    <recommendedName>
        <fullName evidence="4">Lipoprotein</fullName>
    </recommendedName>
</protein>
<accession>A0A5P3ADY7</accession>
<dbReference type="AlphaFoldDB" id="A0A5P3ADY7"/>
<name>A0A5P3ADY7_9RHOB</name>
<dbReference type="RefSeq" id="WP_057816476.1">
    <property type="nucleotide sequence ID" value="NZ_CAXRJZ010000079.1"/>
</dbReference>
<dbReference type="KEGG" id="rid:RIdsm_02285"/>
<evidence type="ECO:0000313" key="2">
    <source>
        <dbReference type="EMBL" id="QEW26485.1"/>
    </source>
</evidence>
<gene>
    <name evidence="2" type="ORF">RIdsm_02285</name>
</gene>
<evidence type="ECO:0000313" key="3">
    <source>
        <dbReference type="Proteomes" id="UP000325785"/>
    </source>
</evidence>
<dbReference type="PROSITE" id="PS51257">
    <property type="entry name" value="PROKAR_LIPOPROTEIN"/>
    <property type="match status" value="1"/>
</dbReference>